<dbReference type="InterPro" id="IPR011541">
    <property type="entry name" value="Ni/Co_transpt_high_affinity"/>
</dbReference>
<dbReference type="GO" id="GO:0032025">
    <property type="term" value="P:response to cobalt ion"/>
    <property type="evidence" value="ECO:0007669"/>
    <property type="project" value="TreeGrafter"/>
</dbReference>
<dbReference type="PANTHER" id="PTHR40659:SF1">
    <property type="entry name" value="NICKEL_COBALT EFFLUX SYSTEM RCNA"/>
    <property type="match status" value="1"/>
</dbReference>
<keyword evidence="3" id="KW-0171">Cobalt transport</keyword>
<comment type="function">
    <text evidence="1">Efflux system for nickel and cobalt.</text>
</comment>
<comment type="similarity">
    <text evidence="13">Belongs to the NiCoT transporter (TC 2.A.52) family.</text>
</comment>
<dbReference type="EMBL" id="UIGB01000001">
    <property type="protein sequence ID" value="SUU83636.1"/>
    <property type="molecule type" value="Genomic_DNA"/>
</dbReference>
<keyword evidence="5" id="KW-1003">Cell membrane</keyword>
<feature type="transmembrane region" description="Helical" evidence="13">
    <location>
        <begin position="121"/>
        <end position="146"/>
    </location>
</feature>
<evidence type="ECO:0000256" key="2">
    <source>
        <dbReference type="ARBA" id="ARBA00004651"/>
    </source>
</evidence>
<evidence type="ECO:0000256" key="4">
    <source>
        <dbReference type="ARBA" id="ARBA00022448"/>
    </source>
</evidence>
<evidence type="ECO:0000256" key="10">
    <source>
        <dbReference type="ARBA" id="ARBA00023112"/>
    </source>
</evidence>
<evidence type="ECO:0000256" key="12">
    <source>
        <dbReference type="ARBA" id="ARBA00023285"/>
    </source>
</evidence>
<accession>A0A380W446</accession>
<evidence type="ECO:0000313" key="14">
    <source>
        <dbReference type="EMBL" id="SUU83636.1"/>
    </source>
</evidence>
<dbReference type="OrthoDB" id="9812956at2"/>
<keyword evidence="4 13" id="KW-0813">Transport</keyword>
<comment type="subcellular location">
    <subcellularLocation>
        <location evidence="2 13">Cell membrane</location>
        <topology evidence="2 13">Multi-pass membrane protein</topology>
    </subcellularLocation>
</comment>
<organism evidence="14 15">
    <name type="scientific">Afipia felis</name>
    <name type="common">Cat scratch disease bacillus</name>
    <dbReference type="NCBI Taxonomy" id="1035"/>
    <lineage>
        <taxon>Bacteria</taxon>
        <taxon>Pseudomonadati</taxon>
        <taxon>Pseudomonadota</taxon>
        <taxon>Alphaproteobacteria</taxon>
        <taxon>Hyphomicrobiales</taxon>
        <taxon>Nitrobacteraceae</taxon>
        <taxon>Afipia</taxon>
    </lineage>
</organism>
<evidence type="ECO:0000256" key="8">
    <source>
        <dbReference type="ARBA" id="ARBA00022989"/>
    </source>
</evidence>
<dbReference type="GO" id="GO:0010045">
    <property type="term" value="P:response to nickel cation"/>
    <property type="evidence" value="ECO:0007669"/>
    <property type="project" value="TreeGrafter"/>
</dbReference>
<evidence type="ECO:0000256" key="11">
    <source>
        <dbReference type="ARBA" id="ARBA00023136"/>
    </source>
</evidence>
<dbReference type="GO" id="GO:0046583">
    <property type="term" value="F:monoatomic cation efflux transmembrane transporter activity"/>
    <property type="evidence" value="ECO:0007669"/>
    <property type="project" value="TreeGrafter"/>
</dbReference>
<keyword evidence="10" id="KW-0921">Nickel transport</keyword>
<evidence type="ECO:0000256" key="3">
    <source>
        <dbReference type="ARBA" id="ARBA00022426"/>
    </source>
</evidence>
<keyword evidence="8 13" id="KW-1133">Transmembrane helix</keyword>
<dbReference type="AlphaFoldDB" id="A0A380W446"/>
<dbReference type="Pfam" id="PF03824">
    <property type="entry name" value="NicO"/>
    <property type="match status" value="1"/>
</dbReference>
<feature type="transmembrane region" description="Helical" evidence="13">
    <location>
        <begin position="342"/>
        <end position="364"/>
    </location>
</feature>
<dbReference type="InterPro" id="IPR051224">
    <property type="entry name" value="NiCoT_RcnA"/>
</dbReference>
<keyword evidence="12" id="KW-0170">Cobalt</keyword>
<keyword evidence="9" id="KW-0406">Ion transport</keyword>
<evidence type="ECO:0000256" key="6">
    <source>
        <dbReference type="ARBA" id="ARBA00022596"/>
    </source>
</evidence>
<evidence type="ECO:0000256" key="7">
    <source>
        <dbReference type="ARBA" id="ARBA00022692"/>
    </source>
</evidence>
<dbReference type="GO" id="GO:0006824">
    <property type="term" value="P:cobalt ion transport"/>
    <property type="evidence" value="ECO:0007669"/>
    <property type="project" value="UniProtKB-KW"/>
</dbReference>
<proteinExistence type="inferred from homology"/>
<feature type="transmembrane region" description="Helical" evidence="13">
    <location>
        <begin position="301"/>
        <end position="321"/>
    </location>
</feature>
<dbReference type="PANTHER" id="PTHR40659">
    <property type="entry name" value="NICKEL/COBALT EFFLUX SYSTEM RCNA"/>
    <property type="match status" value="1"/>
</dbReference>
<keyword evidence="6" id="KW-0533">Nickel</keyword>
<name>A0A380W446_AFIFE</name>
<dbReference type="GO" id="GO:0015099">
    <property type="term" value="F:nickel cation transmembrane transporter activity"/>
    <property type="evidence" value="ECO:0007669"/>
    <property type="project" value="UniProtKB-UniRule"/>
</dbReference>
<keyword evidence="7 13" id="KW-0812">Transmembrane</keyword>
<dbReference type="RefSeq" id="WP_002718414.1">
    <property type="nucleotide sequence ID" value="NZ_UFSI01000001.1"/>
</dbReference>
<evidence type="ECO:0000313" key="15">
    <source>
        <dbReference type="Proteomes" id="UP000254343"/>
    </source>
</evidence>
<evidence type="ECO:0000256" key="5">
    <source>
        <dbReference type="ARBA" id="ARBA00022475"/>
    </source>
</evidence>
<evidence type="ECO:0000256" key="1">
    <source>
        <dbReference type="ARBA" id="ARBA00002510"/>
    </source>
</evidence>
<evidence type="ECO:0000256" key="9">
    <source>
        <dbReference type="ARBA" id="ARBA00023065"/>
    </source>
</evidence>
<dbReference type="Proteomes" id="UP000254343">
    <property type="component" value="Unassembled WGS sequence"/>
</dbReference>
<feature type="transmembrane region" description="Helical" evidence="13">
    <location>
        <begin position="158"/>
        <end position="178"/>
    </location>
</feature>
<keyword evidence="11 13" id="KW-0472">Membrane</keyword>
<reference evidence="14 15" key="1">
    <citation type="submission" date="2018-06" db="EMBL/GenBank/DDBJ databases">
        <authorList>
            <consortium name="Pathogen Informatics"/>
            <person name="Doyle S."/>
        </authorList>
    </citation>
    <scope>NUCLEOTIDE SEQUENCE [LARGE SCALE GENOMIC DNA]</scope>
    <source>
        <strain evidence="14 15">NCTC12722</strain>
    </source>
</reference>
<feature type="transmembrane region" description="Helical" evidence="13">
    <location>
        <begin position="266"/>
        <end position="289"/>
    </location>
</feature>
<sequence>MIGRPGPGYPHATRAATLACVLLLTICLIDIASAQGLSFGPRQTAPYSASGFFGWIFSQQAAFYRSLSNLIRASKNDGSAVWGLLGLSFLYGIFHAAGPGHGKAVISSYLVANNETWKRGIALSFVSALLQSMVAIAIVAIGAGVLEVTAKAMGDTVRLIEIASYCLVVAIGVRLLWVKGRSFINSYRDMRRPRSLGAAVAEPVEIRIPGSSGLLAPCSCGYRHDHPERHDHADTHAECGHDHAWGHAHGPEPEELAGPGGWKKGLAAVVSVGARPCSGAIIILVFALSQDLFWTGVASTFLMGVGTAITVAAIATLAVYARELAGRIAISQSGIGTLAMKGIEVGAAATIIVVGLLLLTGYMASEQLWMFSR</sequence>
<feature type="transmembrane region" description="Helical" evidence="13">
    <location>
        <begin position="80"/>
        <end position="100"/>
    </location>
</feature>
<dbReference type="GO" id="GO:0005886">
    <property type="term" value="C:plasma membrane"/>
    <property type="evidence" value="ECO:0007669"/>
    <property type="project" value="UniProtKB-SubCell"/>
</dbReference>
<gene>
    <name evidence="14" type="ORF">NCTC12722_00804</name>
</gene>
<protein>
    <recommendedName>
        <fullName evidence="13">Nickel/cobalt efflux system</fullName>
    </recommendedName>
</protein>
<evidence type="ECO:0000256" key="13">
    <source>
        <dbReference type="RuleBase" id="RU362101"/>
    </source>
</evidence>